<gene>
    <name evidence="1" type="ORF">GGE06_005105</name>
</gene>
<accession>A0A7W7U363</accession>
<dbReference type="EMBL" id="JACHJY010000007">
    <property type="protein sequence ID" value="MBB4984159.1"/>
    <property type="molecule type" value="Genomic_DNA"/>
</dbReference>
<dbReference type="AlphaFoldDB" id="A0A7W7U363"/>
<sequence>MTMIDSATLAAFDAASQGFVFHFDISDKLGAASKDAAGGLDEEHVEALRTGFLFFLRDGTFVGQYVGGGPQPWPRELSQISSRTIDIWAAYAEVAEHPGARGHLHDLLHVVSSGRPKIEHLRAAVDSYVESADWFEAAPQVSGGRLLAARSLVRAFELALSVNLPAAADIAATMDARAMAEMDRGDEGPGVVGTLLNSLVKRSKWHGHALPIAERAAEHYRRDPHVRVSFLRDLAAVTKGDSGGVERINRAIASTYTDAAERLTGIAKLMMFTDAAVHARDKGLSDLHADIRMKQQALTREDLEFQKVRFDTGMPEELLDAAGAHIGEAKDLEDALRRIADYPPPPPAALATEGDEQGLQPSFFRLDTVRINTAGPVLVHNTGRQDSPGHDQRVIHLELTGVLIRYQLDVLWERFEPSIREMTTALTSPVVLPAERARLLARAFRLYWEYDEIALFVAVPLVEGILRRYLKRHIPVINLAKGEAAGGVGLLGGLLRSLDDKPDLAGSSWAGSFLLLLAEPDAGPNVRNTIAHDLWESFPPRHQTAMVLLAALVFLRAASAGSTGEAEG</sequence>
<dbReference type="RefSeq" id="WP_184931803.1">
    <property type="nucleotide sequence ID" value="NZ_JACHJY010000007.1"/>
</dbReference>
<reference evidence="1 2" key="1">
    <citation type="submission" date="2020-08" db="EMBL/GenBank/DDBJ databases">
        <title>Genomic Encyclopedia of Type Strains, Phase III (KMG-III): the genomes of soil and plant-associated and newly described type strains.</title>
        <authorList>
            <person name="Whitman W."/>
        </authorList>
    </citation>
    <scope>NUCLEOTIDE SEQUENCE [LARGE SCALE GENOMIC DNA]</scope>
    <source>
        <strain evidence="1 2">SFB5A</strain>
    </source>
</reference>
<evidence type="ECO:0000313" key="2">
    <source>
        <dbReference type="Proteomes" id="UP000582643"/>
    </source>
</evidence>
<proteinExistence type="predicted"/>
<protein>
    <recommendedName>
        <fullName evidence="3">DUF4209 domain-containing protein</fullName>
    </recommendedName>
</protein>
<organism evidence="1 2">
    <name type="scientific">Streptomyces nymphaeiformis</name>
    <dbReference type="NCBI Taxonomy" id="2663842"/>
    <lineage>
        <taxon>Bacteria</taxon>
        <taxon>Bacillati</taxon>
        <taxon>Actinomycetota</taxon>
        <taxon>Actinomycetes</taxon>
        <taxon>Kitasatosporales</taxon>
        <taxon>Streptomycetaceae</taxon>
        <taxon>Streptomyces</taxon>
    </lineage>
</organism>
<evidence type="ECO:0008006" key="3">
    <source>
        <dbReference type="Google" id="ProtNLM"/>
    </source>
</evidence>
<keyword evidence="2" id="KW-1185">Reference proteome</keyword>
<dbReference type="Proteomes" id="UP000582643">
    <property type="component" value="Unassembled WGS sequence"/>
</dbReference>
<name>A0A7W7U363_9ACTN</name>
<comment type="caution">
    <text evidence="1">The sequence shown here is derived from an EMBL/GenBank/DDBJ whole genome shotgun (WGS) entry which is preliminary data.</text>
</comment>
<evidence type="ECO:0000313" key="1">
    <source>
        <dbReference type="EMBL" id="MBB4984159.1"/>
    </source>
</evidence>